<dbReference type="InterPro" id="IPR036770">
    <property type="entry name" value="Ankyrin_rpt-contain_sf"/>
</dbReference>
<keyword evidence="6" id="KW-0963">Cytoplasm</keyword>
<keyword evidence="17" id="KW-1185">Reference proteome</keyword>
<evidence type="ECO:0000256" key="11">
    <source>
        <dbReference type="ARBA" id="ARBA00031001"/>
    </source>
</evidence>
<comment type="subunit">
    <text evidence="4">Monomer.</text>
</comment>
<dbReference type="PROSITE" id="PS51559">
    <property type="entry name" value="SAM_RMT2"/>
    <property type="match status" value="1"/>
</dbReference>
<evidence type="ECO:0000256" key="14">
    <source>
        <dbReference type="SAM" id="MobiDB-lite"/>
    </source>
</evidence>
<keyword evidence="8" id="KW-0808">Transferase</keyword>
<dbReference type="eggNOG" id="KOG1709">
    <property type="taxonomic scope" value="Eukaryota"/>
</dbReference>
<dbReference type="CDD" id="cd02440">
    <property type="entry name" value="AdoMet_MTases"/>
    <property type="match status" value="1"/>
</dbReference>
<evidence type="ECO:0000256" key="3">
    <source>
        <dbReference type="ARBA" id="ARBA00004496"/>
    </source>
</evidence>
<dbReference type="RefSeq" id="XP_002958153.1">
    <property type="nucleotide sequence ID" value="XM_002958107.1"/>
</dbReference>
<reference evidence="16 17" key="1">
    <citation type="journal article" date="2010" name="Science">
        <title>Genomic analysis of organismal complexity in the multicellular green alga Volvox carteri.</title>
        <authorList>
            <person name="Prochnik S.E."/>
            <person name="Umen J."/>
            <person name="Nedelcu A.M."/>
            <person name="Hallmann A."/>
            <person name="Miller S.M."/>
            <person name="Nishii I."/>
            <person name="Ferris P."/>
            <person name="Kuo A."/>
            <person name="Mitros T."/>
            <person name="Fritz-Laylin L.K."/>
            <person name="Hellsten U."/>
            <person name="Chapman J."/>
            <person name="Simakov O."/>
            <person name="Rensing S.A."/>
            <person name="Terry A."/>
            <person name="Pangilinan J."/>
            <person name="Kapitonov V."/>
            <person name="Jurka J."/>
            <person name="Salamov A."/>
            <person name="Shapiro H."/>
            <person name="Schmutz J."/>
            <person name="Grimwood J."/>
            <person name="Lindquist E."/>
            <person name="Lucas S."/>
            <person name="Grigoriev I.V."/>
            <person name="Schmitt R."/>
            <person name="Kirk D."/>
            <person name="Rokhsar D.S."/>
        </authorList>
    </citation>
    <scope>NUCLEOTIDE SEQUENCE [LARGE SCALE GENOMIC DNA]</scope>
    <source>
        <strain evidence="17">f. Nagariensis / Eve</strain>
    </source>
</reference>
<keyword evidence="13" id="KW-0040">ANK repeat</keyword>
<evidence type="ECO:0000256" key="2">
    <source>
        <dbReference type="ARBA" id="ARBA00004123"/>
    </source>
</evidence>
<proteinExistence type="predicted"/>
<keyword evidence="7" id="KW-0489">Methyltransferase</keyword>
<feature type="region of interest" description="Disordered" evidence="14">
    <location>
        <begin position="355"/>
        <end position="374"/>
    </location>
</feature>
<dbReference type="Gene3D" id="3.40.50.150">
    <property type="entry name" value="Vaccinia Virus protein VP39"/>
    <property type="match status" value="1"/>
</dbReference>
<evidence type="ECO:0000256" key="6">
    <source>
        <dbReference type="ARBA" id="ARBA00022490"/>
    </source>
</evidence>
<feature type="repeat" description="ANK" evidence="13">
    <location>
        <begin position="54"/>
        <end position="86"/>
    </location>
</feature>
<dbReference type="KEGG" id="vcn:VOLCADRAFT_69095"/>
<dbReference type="SUPFAM" id="SSF53335">
    <property type="entry name" value="S-adenosyl-L-methionine-dependent methyltransferases"/>
    <property type="match status" value="1"/>
</dbReference>
<dbReference type="GO" id="GO:0032259">
    <property type="term" value="P:methylation"/>
    <property type="evidence" value="ECO:0007669"/>
    <property type="project" value="UniProtKB-KW"/>
</dbReference>
<dbReference type="InterPro" id="IPR051038">
    <property type="entry name" value="RMT2/GAMT_Mtase"/>
</dbReference>
<dbReference type="STRING" id="3068.D8UHN2"/>
<evidence type="ECO:0000256" key="7">
    <source>
        <dbReference type="ARBA" id="ARBA00022603"/>
    </source>
</evidence>
<dbReference type="Gene3D" id="1.25.40.20">
    <property type="entry name" value="Ankyrin repeat-containing domain"/>
    <property type="match status" value="1"/>
</dbReference>
<sequence>MTDTSKAKYGESIGADGPPPSLEQQLLAAAAAGDADEVARLIELEADVDYQDEDGVSPLMKAAEGGHIVVLSALLQSGAPWNAQDKHGYCAGEYAMGSGHQEAVDLLLDFAVQVELVLGALERYICDMIYMYAAPNSGYLTQKLVYRGEQLLDADGEAVMMGWERPLMVRHAERDGGGGGGRVLNVGFGLGIVDTEIQSHKPERHTIVEAHPDVYEHMVRKGWAERPGVRILKGRWQDVLPELLAEAPYDGIFFDTYGEYYEEMRDFHIHLPRLLARDGVYSFFNGLASDNIFFHMVYCRLISLELASKGLTVEYEPLAVGSLGDEVWQGVRSKYWHFETYFLPRVTRVDPLDAVEEEGDEGGEGRPCVEEAGGVTAAADETMAAGGRGEAGVAALAPDDQLQQ</sequence>
<comment type="function">
    <text evidence="1">S-adenosyl-L-methionine-dependent protein-arginine N-methyltransferase that methylates the delta-nitrogen atom of arginine residues to form N5-methylarginine (type IV) in target proteins. Monomethylates ribosomal protein L12.</text>
</comment>
<dbReference type="GO" id="GO:0016274">
    <property type="term" value="F:protein-arginine N-methyltransferase activity"/>
    <property type="evidence" value="ECO:0007669"/>
    <property type="project" value="InterPro"/>
</dbReference>
<name>D8UHN2_VOLCA</name>
<dbReference type="PANTHER" id="PTHR32379:SF1">
    <property type="entry name" value="GUANIDINOACETATE N-METHYLTRANSFERASE"/>
    <property type="match status" value="1"/>
</dbReference>
<evidence type="ECO:0000259" key="15">
    <source>
        <dbReference type="PROSITE" id="PS51559"/>
    </source>
</evidence>
<dbReference type="Pfam" id="PF12796">
    <property type="entry name" value="Ank_2"/>
    <property type="match status" value="1"/>
</dbReference>
<dbReference type="Proteomes" id="UP000001058">
    <property type="component" value="Unassembled WGS sequence"/>
</dbReference>
<dbReference type="GO" id="GO:0005634">
    <property type="term" value="C:nucleus"/>
    <property type="evidence" value="ECO:0007669"/>
    <property type="project" value="UniProtKB-SubCell"/>
</dbReference>
<dbReference type="FunCoup" id="D8UHN2">
    <property type="interactions" value="715"/>
</dbReference>
<evidence type="ECO:0000256" key="9">
    <source>
        <dbReference type="ARBA" id="ARBA00022691"/>
    </source>
</evidence>
<organism evidence="17">
    <name type="scientific">Volvox carteri f. nagariensis</name>
    <dbReference type="NCBI Taxonomy" id="3068"/>
    <lineage>
        <taxon>Eukaryota</taxon>
        <taxon>Viridiplantae</taxon>
        <taxon>Chlorophyta</taxon>
        <taxon>core chlorophytes</taxon>
        <taxon>Chlorophyceae</taxon>
        <taxon>CS clade</taxon>
        <taxon>Chlamydomonadales</taxon>
        <taxon>Volvocaceae</taxon>
        <taxon>Volvox</taxon>
    </lineage>
</organism>
<evidence type="ECO:0000313" key="17">
    <source>
        <dbReference type="Proteomes" id="UP000001058"/>
    </source>
</evidence>
<dbReference type="PROSITE" id="PS50088">
    <property type="entry name" value="ANK_REPEAT"/>
    <property type="match status" value="1"/>
</dbReference>
<comment type="subcellular location">
    <subcellularLocation>
        <location evidence="3">Cytoplasm</location>
    </subcellularLocation>
    <subcellularLocation>
        <location evidence="2">Nucleus</location>
    </subcellularLocation>
</comment>
<dbReference type="FunFam" id="3.40.50.150:FF:000135">
    <property type="entry name" value="Arginine N-methyltransferase 2"/>
    <property type="match status" value="1"/>
</dbReference>
<accession>D8UHN2</accession>
<keyword evidence="9" id="KW-0949">S-adenosyl-L-methionine</keyword>
<dbReference type="PANTHER" id="PTHR32379">
    <property type="entry name" value="GUANIDINOACETATE N-METHYLTRANSFERASE"/>
    <property type="match status" value="1"/>
</dbReference>
<dbReference type="FunFam" id="1.25.40.20:FF:000307">
    <property type="entry name" value="Protein arginine N-methyltransferase 2"/>
    <property type="match status" value="1"/>
</dbReference>
<evidence type="ECO:0000256" key="8">
    <source>
        <dbReference type="ARBA" id="ARBA00022679"/>
    </source>
</evidence>
<evidence type="ECO:0000256" key="5">
    <source>
        <dbReference type="ARBA" id="ARBA00018778"/>
    </source>
</evidence>
<evidence type="ECO:0000256" key="12">
    <source>
        <dbReference type="ARBA" id="ARBA00031724"/>
    </source>
</evidence>
<dbReference type="SMART" id="SM00248">
    <property type="entry name" value="ANK"/>
    <property type="match status" value="3"/>
</dbReference>
<dbReference type="PROSITE" id="PS50297">
    <property type="entry name" value="ANK_REP_REGION"/>
    <property type="match status" value="1"/>
</dbReference>
<evidence type="ECO:0000313" key="16">
    <source>
        <dbReference type="EMBL" id="EFJ40778.1"/>
    </source>
</evidence>
<protein>
    <recommendedName>
        <fullName evidence="5">Protein arginine N-methyltransferase 2</fullName>
    </recommendedName>
    <alternativeName>
        <fullName evidence="11">Protein-arginine N5-methyltransferase</fullName>
    </alternativeName>
    <alternativeName>
        <fullName evidence="12">Type IV protein arginine N-methyltransferase</fullName>
    </alternativeName>
</protein>
<evidence type="ECO:0000256" key="13">
    <source>
        <dbReference type="PROSITE-ProRule" id="PRU00023"/>
    </source>
</evidence>
<dbReference type="GeneID" id="9623250"/>
<dbReference type="PIRSF" id="PIRSF038148">
    <property type="entry name" value="Arginine_N-mtfrase-2"/>
    <property type="match status" value="1"/>
</dbReference>
<dbReference type="AlphaFoldDB" id="D8UHN2"/>
<gene>
    <name evidence="16" type="ORF">VOLCADRAFT_69095</name>
</gene>
<dbReference type="InterPro" id="IPR029063">
    <property type="entry name" value="SAM-dependent_MTases_sf"/>
</dbReference>
<evidence type="ECO:0000256" key="4">
    <source>
        <dbReference type="ARBA" id="ARBA00011245"/>
    </source>
</evidence>
<dbReference type="InterPro" id="IPR017408">
    <property type="entry name" value="Arginine_N-MeTrfase_2"/>
</dbReference>
<dbReference type="InParanoid" id="D8UHN2"/>
<feature type="domain" description="RMT2" evidence="15">
    <location>
        <begin position="130"/>
        <end position="353"/>
    </location>
</feature>
<dbReference type="OrthoDB" id="19014at2759"/>
<dbReference type="EMBL" id="GL378407">
    <property type="protein sequence ID" value="EFJ40778.1"/>
    <property type="molecule type" value="Genomic_DNA"/>
</dbReference>
<feature type="region of interest" description="Disordered" evidence="14">
    <location>
        <begin position="1"/>
        <end position="20"/>
    </location>
</feature>
<dbReference type="SUPFAM" id="SSF48403">
    <property type="entry name" value="Ankyrin repeat"/>
    <property type="match status" value="1"/>
</dbReference>
<dbReference type="InterPro" id="IPR026480">
    <property type="entry name" value="RMT2_dom"/>
</dbReference>
<evidence type="ECO:0000256" key="10">
    <source>
        <dbReference type="ARBA" id="ARBA00023242"/>
    </source>
</evidence>
<dbReference type="GO" id="GO:0005737">
    <property type="term" value="C:cytoplasm"/>
    <property type="evidence" value="ECO:0007669"/>
    <property type="project" value="UniProtKB-SubCell"/>
</dbReference>
<evidence type="ECO:0000256" key="1">
    <source>
        <dbReference type="ARBA" id="ARBA00002207"/>
    </source>
</evidence>
<keyword evidence="10" id="KW-0539">Nucleus</keyword>
<dbReference type="InterPro" id="IPR002110">
    <property type="entry name" value="Ankyrin_rpt"/>
</dbReference>